<evidence type="ECO:0000256" key="2">
    <source>
        <dbReference type="SAM" id="SignalP"/>
    </source>
</evidence>
<gene>
    <name evidence="3" type="ORF">JJQ60_05105</name>
</gene>
<keyword evidence="1" id="KW-0378">Hydrolase</keyword>
<dbReference type="InterPro" id="IPR007466">
    <property type="entry name" value="Peptidyl-Arg-deiminase_porph"/>
</dbReference>
<dbReference type="Pfam" id="PF04371">
    <property type="entry name" value="PAD_porph"/>
    <property type="match status" value="1"/>
</dbReference>
<dbReference type="PANTHER" id="PTHR31377">
    <property type="entry name" value="AGMATINE DEIMINASE-RELATED"/>
    <property type="match status" value="1"/>
</dbReference>
<name>A0A937DAM9_9FLAO</name>
<sequence>MKLIKMSLYILMLAIVMFACNSTDDSFKDQNEIFYTMPEEGDPHEGTWLQWPHQYQYGKTFRNRVESTWIDMTRELVSSEKVYIIAYNQTEKNRIVGLLNDEKIPLENIEFSIYKTDDFWVRDNGPIYVRDKNGKLVIQDWGFNGWGEKTDFEKCNAIPQKIGEQQNLPVINLNTIMINEGGSIEIDGKGTLMACRSSILNENRNPGMTQKQAEDIFTKYLGVTNFIWLDGQIGLEITDQHIDGFARFANNKVIITMNRNDLLDFDVKPLDINKLFKAKNERGEPYKFLKLPLTKNNVVTTYGEDLGYKGSYVNYYISNTKVLVPNYNDPNDSIANSKIQSLYPNRTVVGIDVRNVYKNGGMIHCITQQQPK</sequence>
<comment type="caution">
    <text evidence="3">The sequence shown here is derived from an EMBL/GenBank/DDBJ whole genome shotgun (WGS) entry which is preliminary data.</text>
</comment>
<dbReference type="PROSITE" id="PS51257">
    <property type="entry name" value="PROKAR_LIPOPROTEIN"/>
    <property type="match status" value="1"/>
</dbReference>
<dbReference type="SUPFAM" id="SSF55909">
    <property type="entry name" value="Pentein"/>
    <property type="match status" value="1"/>
</dbReference>
<protein>
    <submittedName>
        <fullName evidence="3">Agmatine deiminase family protein</fullName>
    </submittedName>
</protein>
<dbReference type="PANTHER" id="PTHR31377:SF0">
    <property type="entry name" value="AGMATINE DEIMINASE-RELATED"/>
    <property type="match status" value="1"/>
</dbReference>
<dbReference type="Proteomes" id="UP000651057">
    <property type="component" value="Unassembled WGS sequence"/>
</dbReference>
<dbReference type="AlphaFoldDB" id="A0A937DAM9"/>
<dbReference type="GO" id="GO:0004668">
    <property type="term" value="F:protein-arginine deiminase activity"/>
    <property type="evidence" value="ECO:0007669"/>
    <property type="project" value="InterPro"/>
</dbReference>
<keyword evidence="4" id="KW-1185">Reference proteome</keyword>
<dbReference type="GO" id="GO:0047632">
    <property type="term" value="F:agmatine deiminase activity"/>
    <property type="evidence" value="ECO:0007669"/>
    <property type="project" value="TreeGrafter"/>
</dbReference>
<keyword evidence="2" id="KW-0732">Signal</keyword>
<evidence type="ECO:0000256" key="1">
    <source>
        <dbReference type="ARBA" id="ARBA00022801"/>
    </source>
</evidence>
<evidence type="ECO:0000313" key="4">
    <source>
        <dbReference type="Proteomes" id="UP000651057"/>
    </source>
</evidence>
<dbReference type="Gene3D" id="3.75.10.10">
    <property type="entry name" value="L-arginine/glycine Amidinotransferase, Chain A"/>
    <property type="match status" value="1"/>
</dbReference>
<feature type="signal peptide" evidence="2">
    <location>
        <begin position="1"/>
        <end position="22"/>
    </location>
</feature>
<accession>A0A937DAM9</accession>
<dbReference type="GO" id="GO:0009446">
    <property type="term" value="P:putrescine biosynthetic process"/>
    <property type="evidence" value="ECO:0007669"/>
    <property type="project" value="InterPro"/>
</dbReference>
<reference evidence="3" key="1">
    <citation type="submission" date="2021-01" db="EMBL/GenBank/DDBJ databases">
        <authorList>
            <person name="Zhong Y.L."/>
        </authorList>
    </citation>
    <scope>NUCLEOTIDE SEQUENCE</scope>
    <source>
        <strain evidence="3">KCTC 23302</strain>
    </source>
</reference>
<proteinExistence type="predicted"/>
<feature type="chain" id="PRO_5037896865" evidence="2">
    <location>
        <begin position="23"/>
        <end position="372"/>
    </location>
</feature>
<organism evidence="3 4">
    <name type="scientific">Aquimarina mytili</name>
    <dbReference type="NCBI Taxonomy" id="874423"/>
    <lineage>
        <taxon>Bacteria</taxon>
        <taxon>Pseudomonadati</taxon>
        <taxon>Bacteroidota</taxon>
        <taxon>Flavobacteriia</taxon>
        <taxon>Flavobacteriales</taxon>
        <taxon>Flavobacteriaceae</taxon>
        <taxon>Aquimarina</taxon>
    </lineage>
</organism>
<dbReference type="EMBL" id="JAERQJ010000002">
    <property type="protein sequence ID" value="MBL0682886.1"/>
    <property type="molecule type" value="Genomic_DNA"/>
</dbReference>
<evidence type="ECO:0000313" key="3">
    <source>
        <dbReference type="EMBL" id="MBL0682886.1"/>
    </source>
</evidence>